<proteinExistence type="predicted"/>
<evidence type="ECO:0000313" key="2">
    <source>
        <dbReference type="EMBL" id="SCU89906.1"/>
    </source>
</evidence>
<dbReference type="Proteomes" id="UP000189911">
    <property type="component" value="Chromosome D"/>
</dbReference>
<gene>
    <name evidence="2" type="ORF">LANO_0D06854G</name>
</gene>
<dbReference type="Pfam" id="PF13577">
    <property type="entry name" value="SnoaL_4"/>
    <property type="match status" value="1"/>
</dbReference>
<dbReference type="EMBL" id="LT598448">
    <property type="protein sequence ID" value="SCU89906.1"/>
    <property type="molecule type" value="Genomic_DNA"/>
</dbReference>
<dbReference type="OrthoDB" id="4035449at2759"/>
<dbReference type="InterPro" id="IPR037401">
    <property type="entry name" value="SnoaL-like"/>
</dbReference>
<dbReference type="SUPFAM" id="SSF54427">
    <property type="entry name" value="NTF2-like"/>
    <property type="match status" value="1"/>
</dbReference>
<evidence type="ECO:0000259" key="1">
    <source>
        <dbReference type="Pfam" id="PF13577"/>
    </source>
</evidence>
<feature type="domain" description="SnoaL-like" evidence="1">
    <location>
        <begin position="10"/>
        <end position="137"/>
    </location>
</feature>
<dbReference type="Gene3D" id="3.10.450.50">
    <property type="match status" value="1"/>
</dbReference>
<dbReference type="AlphaFoldDB" id="A0A1G4JHM8"/>
<sequence>MAYAKSLSGLTTREEIVDVVYRVCLALDSNDKALWESAWARSPDITLDIGGNVSTGLEKINAGFDSIGPMDTQHLVSSVRVDVKDGSDKAHVTANALAQHFRAGQGQVPNADHLLVGSTYDIQIVKQADGAWKLKTWVLKVTWTEGTWDVMPQS</sequence>
<dbReference type="InterPro" id="IPR032710">
    <property type="entry name" value="NTF2-like_dom_sf"/>
</dbReference>
<organism evidence="2 3">
    <name type="scientific">Lachancea nothofagi CBS 11611</name>
    <dbReference type="NCBI Taxonomy" id="1266666"/>
    <lineage>
        <taxon>Eukaryota</taxon>
        <taxon>Fungi</taxon>
        <taxon>Dikarya</taxon>
        <taxon>Ascomycota</taxon>
        <taxon>Saccharomycotina</taxon>
        <taxon>Saccharomycetes</taxon>
        <taxon>Saccharomycetales</taxon>
        <taxon>Saccharomycetaceae</taxon>
        <taxon>Lachancea</taxon>
    </lineage>
</organism>
<protein>
    <submittedName>
        <fullName evidence="2">LANO_0D06854g1_1</fullName>
    </submittedName>
</protein>
<evidence type="ECO:0000313" key="3">
    <source>
        <dbReference type="Proteomes" id="UP000189911"/>
    </source>
</evidence>
<accession>A0A1G4JHM8</accession>
<name>A0A1G4JHM8_9SACH</name>
<keyword evidence="3" id="KW-1185">Reference proteome</keyword>
<reference evidence="3" key="1">
    <citation type="submission" date="2016-03" db="EMBL/GenBank/DDBJ databases">
        <authorList>
            <person name="Devillers Hugo."/>
        </authorList>
    </citation>
    <scope>NUCLEOTIDE SEQUENCE [LARGE SCALE GENOMIC DNA]</scope>
</reference>